<evidence type="ECO:0000313" key="4">
    <source>
        <dbReference type="EMBL" id="TPX51257.1"/>
    </source>
</evidence>
<evidence type="ECO:0000256" key="1">
    <source>
        <dbReference type="SAM" id="MobiDB-lite"/>
    </source>
</evidence>
<evidence type="ECO:0008006" key="7">
    <source>
        <dbReference type="Google" id="ProtNLM"/>
    </source>
</evidence>
<name>A0A507DJ67_9FUNG</name>
<comment type="caution">
    <text evidence="4">The sequence shown here is derived from an EMBL/GenBank/DDBJ whole genome shotgun (WGS) entry which is preliminary data.</text>
</comment>
<dbReference type="OrthoDB" id="2147978at2759"/>
<keyword evidence="2" id="KW-0472">Membrane</keyword>
<dbReference type="AlphaFoldDB" id="A0A507DJ67"/>
<dbReference type="VEuPathDB" id="FungiDB:SeMB42_g03521"/>
<evidence type="ECO:0000313" key="3">
    <source>
        <dbReference type="EMBL" id="TPX46908.1"/>
    </source>
</evidence>
<keyword evidence="5" id="KW-1185">Reference proteome</keyword>
<keyword evidence="2" id="KW-1133">Transmembrane helix</keyword>
<gene>
    <name evidence="4" type="ORF">SeLEV6574_g00382</name>
    <name evidence="3" type="ORF">SeMB42_g03521</name>
</gene>
<feature type="region of interest" description="Disordered" evidence="1">
    <location>
        <begin position="32"/>
        <end position="57"/>
    </location>
</feature>
<evidence type="ECO:0000313" key="5">
    <source>
        <dbReference type="Proteomes" id="UP000317494"/>
    </source>
</evidence>
<sequence>MFQRLLARRTPSACSALLLYNTPRPLFQQQARLASGVQQHGHGDSASSSLDHHRDDHHHLSGAEPSGYLFGEAPAQKRTWYWWESFWYFGYLLPMGIWIVFMVNRTDGPTDAAKIEAHRRLASRGESFRWPLPPDYADKSAKQQ</sequence>
<dbReference type="Proteomes" id="UP000320475">
    <property type="component" value="Unassembled WGS sequence"/>
</dbReference>
<dbReference type="EMBL" id="QEAM01000006">
    <property type="protein sequence ID" value="TPX51257.1"/>
    <property type="molecule type" value="Genomic_DNA"/>
</dbReference>
<dbReference type="EMBL" id="QEAN01000126">
    <property type="protein sequence ID" value="TPX46908.1"/>
    <property type="molecule type" value="Genomic_DNA"/>
</dbReference>
<protein>
    <recommendedName>
        <fullName evidence="7">NADH dehydrogenase [ubiquinone] 1 beta subcomplex subunit 11, mitochondrial</fullName>
    </recommendedName>
</protein>
<evidence type="ECO:0000313" key="6">
    <source>
        <dbReference type="Proteomes" id="UP000320475"/>
    </source>
</evidence>
<proteinExistence type="predicted"/>
<feature type="transmembrane region" description="Helical" evidence="2">
    <location>
        <begin position="86"/>
        <end position="103"/>
    </location>
</feature>
<accession>A0A507DJ67</accession>
<keyword evidence="2" id="KW-0812">Transmembrane</keyword>
<dbReference type="Proteomes" id="UP000317494">
    <property type="component" value="Unassembled WGS sequence"/>
</dbReference>
<organism evidence="4 6">
    <name type="scientific">Synchytrium endobioticum</name>
    <dbReference type="NCBI Taxonomy" id="286115"/>
    <lineage>
        <taxon>Eukaryota</taxon>
        <taxon>Fungi</taxon>
        <taxon>Fungi incertae sedis</taxon>
        <taxon>Chytridiomycota</taxon>
        <taxon>Chytridiomycota incertae sedis</taxon>
        <taxon>Chytridiomycetes</taxon>
        <taxon>Synchytriales</taxon>
        <taxon>Synchytriaceae</taxon>
        <taxon>Synchytrium</taxon>
    </lineage>
</organism>
<reference evidence="5 6" key="1">
    <citation type="journal article" date="2019" name="Sci. Rep.">
        <title>Comparative genomics of chytrid fungi reveal insights into the obligate biotrophic and pathogenic lifestyle of Synchytrium endobioticum.</title>
        <authorList>
            <person name="van de Vossenberg B.T.L.H."/>
            <person name="Warris S."/>
            <person name="Nguyen H.D.T."/>
            <person name="van Gent-Pelzer M.P.E."/>
            <person name="Joly D.L."/>
            <person name="van de Geest H.C."/>
            <person name="Bonants P.J.M."/>
            <person name="Smith D.S."/>
            <person name="Levesque C.A."/>
            <person name="van der Lee T.A.J."/>
        </authorList>
    </citation>
    <scope>NUCLEOTIDE SEQUENCE [LARGE SCALE GENOMIC DNA]</scope>
    <source>
        <strain evidence="4 6">LEV6574</strain>
        <strain evidence="3 5">MB42</strain>
    </source>
</reference>
<evidence type="ECO:0000256" key="2">
    <source>
        <dbReference type="SAM" id="Phobius"/>
    </source>
</evidence>